<sequence>MTLCVGNLNPLINISHLFTHPVLTNTADFQSSPVVTVIGSLEFPPIVSFTHEKPELALQRTETSNTALSNAVSQPSVYFSSSSKATWPTVEKLLRSESIAHQVDGTIPPHLDPEFVKRRATTLAIDMSSERQSKAANRRRLFSIFSKQFNSTREGDNLRSKQECPSVDNFPNESTASPRVVQSLVDSLGRHKSDLKFSVSALHDSIVHRGEKNCFQV</sequence>
<gene>
    <name evidence="1" type="ORF">HNAJ_LOCUS1652</name>
</gene>
<evidence type="ECO:0000313" key="2">
    <source>
        <dbReference type="Proteomes" id="UP000278807"/>
    </source>
</evidence>
<evidence type="ECO:0000313" key="3">
    <source>
        <dbReference type="WBParaSite" id="HNAJ_0000165101-mRNA-1"/>
    </source>
</evidence>
<dbReference type="AlphaFoldDB" id="A0A158QH76"/>
<protein>
    <submittedName>
        <fullName evidence="1 3">Uncharacterized protein</fullName>
    </submittedName>
</protein>
<reference evidence="3" key="1">
    <citation type="submission" date="2016-04" db="UniProtKB">
        <authorList>
            <consortium name="WormBaseParasite"/>
        </authorList>
    </citation>
    <scope>IDENTIFICATION</scope>
</reference>
<dbReference type="OrthoDB" id="6287410at2759"/>
<accession>A0A158QH76</accession>
<evidence type="ECO:0000313" key="1">
    <source>
        <dbReference type="EMBL" id="VDN97510.1"/>
    </source>
</evidence>
<dbReference type="WBParaSite" id="HNAJ_0000165101-mRNA-1">
    <property type="protein sequence ID" value="HNAJ_0000165101-mRNA-1"/>
    <property type="gene ID" value="HNAJ_0000165101"/>
</dbReference>
<reference evidence="1 2" key="2">
    <citation type="submission" date="2018-11" db="EMBL/GenBank/DDBJ databases">
        <authorList>
            <consortium name="Pathogen Informatics"/>
        </authorList>
    </citation>
    <scope>NUCLEOTIDE SEQUENCE [LARGE SCALE GENOMIC DNA]</scope>
</reference>
<organism evidence="3">
    <name type="scientific">Rodentolepis nana</name>
    <name type="common">Dwarf tapeworm</name>
    <name type="synonym">Hymenolepis nana</name>
    <dbReference type="NCBI Taxonomy" id="102285"/>
    <lineage>
        <taxon>Eukaryota</taxon>
        <taxon>Metazoa</taxon>
        <taxon>Spiralia</taxon>
        <taxon>Lophotrochozoa</taxon>
        <taxon>Platyhelminthes</taxon>
        <taxon>Cestoda</taxon>
        <taxon>Eucestoda</taxon>
        <taxon>Cyclophyllidea</taxon>
        <taxon>Hymenolepididae</taxon>
        <taxon>Rodentolepis</taxon>
    </lineage>
</organism>
<proteinExistence type="predicted"/>
<dbReference type="Proteomes" id="UP000278807">
    <property type="component" value="Unassembled WGS sequence"/>
</dbReference>
<dbReference type="STRING" id="102285.A0A158QH76"/>
<name>A0A158QH76_RODNA</name>
<dbReference type="EMBL" id="UZAE01000672">
    <property type="protein sequence ID" value="VDN97510.1"/>
    <property type="molecule type" value="Genomic_DNA"/>
</dbReference>
<keyword evidence="2" id="KW-1185">Reference proteome</keyword>